<keyword evidence="3" id="KW-0560">Oxidoreductase</keyword>
<feature type="domain" description="FAD dependent oxidoreductase" evidence="4">
    <location>
        <begin position="36"/>
        <end position="383"/>
    </location>
</feature>
<reference evidence="5 6" key="1">
    <citation type="submission" date="2006-09" db="EMBL/GenBank/DDBJ databases">
        <authorList>
            <person name="Emerson D."/>
            <person name="Ferriera S."/>
            <person name="Johnson J."/>
            <person name="Kravitz S."/>
            <person name="Halpern A."/>
            <person name="Remington K."/>
            <person name="Beeson K."/>
            <person name="Tran B."/>
            <person name="Rogers Y.-H."/>
            <person name="Friedman R."/>
            <person name="Venter J.C."/>
        </authorList>
    </citation>
    <scope>NUCLEOTIDE SEQUENCE [LARGE SCALE GENOMIC DNA]</scope>
    <source>
        <strain evidence="5 6">PV-1</strain>
    </source>
</reference>
<keyword evidence="2" id="KW-0784">Thiamine biosynthesis</keyword>
<proteinExistence type="predicted"/>
<dbReference type="Proteomes" id="UP000005297">
    <property type="component" value="Unassembled WGS sequence"/>
</dbReference>
<organism evidence="5 6">
    <name type="scientific">Mariprofundus ferrooxydans PV-1</name>
    <dbReference type="NCBI Taxonomy" id="314345"/>
    <lineage>
        <taxon>Bacteria</taxon>
        <taxon>Pseudomonadati</taxon>
        <taxon>Pseudomonadota</taxon>
        <taxon>Candidatius Mariprofundia</taxon>
        <taxon>Mariprofundales</taxon>
        <taxon>Mariprofundaceae</taxon>
        <taxon>Mariprofundus</taxon>
    </lineage>
</organism>
<dbReference type="AlphaFoldDB" id="Q0F2I0"/>
<comment type="caution">
    <text evidence="5">The sequence shown here is derived from an EMBL/GenBank/DDBJ whole genome shotgun (WGS) entry which is preliminary data.</text>
</comment>
<dbReference type="Pfam" id="PF01266">
    <property type="entry name" value="DAO"/>
    <property type="match status" value="1"/>
</dbReference>
<dbReference type="SUPFAM" id="SSF54373">
    <property type="entry name" value="FAD-linked reductases, C-terminal domain"/>
    <property type="match status" value="1"/>
</dbReference>
<dbReference type="HOGENOM" id="CLU_007884_4_5_0"/>
<evidence type="ECO:0000256" key="2">
    <source>
        <dbReference type="ARBA" id="ARBA00022977"/>
    </source>
</evidence>
<dbReference type="Gene3D" id="3.30.9.10">
    <property type="entry name" value="D-Amino Acid Oxidase, subunit A, domain 2"/>
    <property type="match status" value="1"/>
</dbReference>
<name>Q0F2I0_9PROT</name>
<dbReference type="SUPFAM" id="SSF51905">
    <property type="entry name" value="FAD/NAD(P)-binding domain"/>
    <property type="match status" value="1"/>
</dbReference>
<evidence type="ECO:0000256" key="1">
    <source>
        <dbReference type="ARBA" id="ARBA00004948"/>
    </source>
</evidence>
<comment type="pathway">
    <text evidence="1">Cofactor biosynthesis; thiamine diphosphate biosynthesis.</text>
</comment>
<dbReference type="PANTHER" id="PTHR13847:SF289">
    <property type="entry name" value="GLYCINE OXIDASE"/>
    <property type="match status" value="1"/>
</dbReference>
<evidence type="ECO:0000259" key="4">
    <source>
        <dbReference type="Pfam" id="PF01266"/>
    </source>
</evidence>
<dbReference type="EMBL" id="AATS01000002">
    <property type="protein sequence ID" value="EAU55570.1"/>
    <property type="molecule type" value="Genomic_DNA"/>
</dbReference>
<accession>Q0F2I0</accession>
<dbReference type="GO" id="GO:0009229">
    <property type="term" value="P:thiamine diphosphate biosynthetic process"/>
    <property type="evidence" value="ECO:0007669"/>
    <property type="project" value="UniProtKB-UniPathway"/>
</dbReference>
<dbReference type="FunCoup" id="Q0F2I0">
    <property type="interactions" value="425"/>
</dbReference>
<dbReference type="InterPro" id="IPR012727">
    <property type="entry name" value="Gly_oxidase_ThiO"/>
</dbReference>
<sequence length="413" mass="44756">MHGGMVAMPGRFRKRIASIDSGESFVNAFKQGDGRRVAVVGGGIIGCLTALYLHRLGANPIVLEKGDAGRESSWAGAGILCPIHPWLYPDSFTRLIDASLALFPSMNEMVEQLSDLKTEWQSSGMMIPLFADDRIHHRDDALAWSKRFGWQVEELDRQQSCELEATMSGHVGGSLLWPNVGQVRNPRLLAAIRKALEICHVPIREQAEVIGVGKNGQGDVASVVLAGGERIDTDAVLLAAGSWSGGLARQIGLELPVEPVKGQIVLLRDEPGKVKHIIKHDDVYLVPRADGHILVGASMERVGFEPGTTEAVVNNLLEATYRITPGLKDSKIIQQWMGFRPGSPDGMPYLGPVDGYPGLWVATGHYRNGVALAPGTADLMSRWIMGEAPQVDLSDFRVNRPAVNIDKVGFPTA</sequence>
<protein>
    <submittedName>
        <fullName evidence="5">FAD dependent oxidoreductase</fullName>
    </submittedName>
</protein>
<dbReference type="InParanoid" id="Q0F2I0"/>
<dbReference type="NCBIfam" id="TIGR02352">
    <property type="entry name" value="thiamin_ThiO"/>
    <property type="match status" value="1"/>
</dbReference>
<dbReference type="Gene3D" id="3.50.50.60">
    <property type="entry name" value="FAD/NAD(P)-binding domain"/>
    <property type="match status" value="1"/>
</dbReference>
<evidence type="ECO:0000313" key="6">
    <source>
        <dbReference type="Proteomes" id="UP000005297"/>
    </source>
</evidence>
<dbReference type="GO" id="GO:0005737">
    <property type="term" value="C:cytoplasm"/>
    <property type="evidence" value="ECO:0007669"/>
    <property type="project" value="TreeGrafter"/>
</dbReference>
<dbReference type="GO" id="GO:0050660">
    <property type="term" value="F:flavin adenine dinucleotide binding"/>
    <property type="evidence" value="ECO:0007669"/>
    <property type="project" value="InterPro"/>
</dbReference>
<dbReference type="UniPathway" id="UPA00060"/>
<keyword evidence="6" id="KW-1185">Reference proteome</keyword>
<dbReference type="InterPro" id="IPR006076">
    <property type="entry name" value="FAD-dep_OxRdtase"/>
</dbReference>
<dbReference type="GO" id="GO:0016491">
    <property type="term" value="F:oxidoreductase activity"/>
    <property type="evidence" value="ECO:0007669"/>
    <property type="project" value="UniProtKB-KW"/>
</dbReference>
<dbReference type="eggNOG" id="COG0665">
    <property type="taxonomic scope" value="Bacteria"/>
</dbReference>
<dbReference type="GO" id="GO:0009228">
    <property type="term" value="P:thiamine biosynthetic process"/>
    <property type="evidence" value="ECO:0007669"/>
    <property type="project" value="UniProtKB-KW"/>
</dbReference>
<dbReference type="InterPro" id="IPR036188">
    <property type="entry name" value="FAD/NAD-bd_sf"/>
</dbReference>
<dbReference type="STRING" id="314344.AL013_01585"/>
<dbReference type="PANTHER" id="PTHR13847">
    <property type="entry name" value="SARCOSINE DEHYDROGENASE-RELATED"/>
    <property type="match status" value="1"/>
</dbReference>
<evidence type="ECO:0000256" key="3">
    <source>
        <dbReference type="ARBA" id="ARBA00023002"/>
    </source>
</evidence>
<evidence type="ECO:0000313" key="5">
    <source>
        <dbReference type="EMBL" id="EAU55570.1"/>
    </source>
</evidence>
<gene>
    <name evidence="5" type="ORF">SPV1_01442</name>
</gene>